<dbReference type="OrthoDB" id="2754196at2759"/>
<gene>
    <name evidence="1" type="ORF">L227DRAFT_604269</name>
</gene>
<sequence>MSVHANIASLSRAVELEGRYLSLADAMSAAEALRNIASQLHDLANVFSPINQIPHDLLVLIFKHVSGAADQSSFAYTLGHDPANKEAYIDARAVLTLSHVSRHWKRTMLETPTLWTRIDGRRRERREVFMERAQPAPTALYLHAKAEELATLLSTTPGERLRRLDLTLDSGWSLDDSDMALLTTYAAPNLECLTISANREYSPVETVSALARVRILDGQANLLKALALHFISGWMPSNSFPSLTHLHLTFAVDTDVGTPGLLTLLASAPNLEFVLMGQQLLLPEEELPRSDPVVLSRLRSLTLVRWAYTRVMNLLKCLVFPDQCFVRLNNIGQVPSEPAPLPDVASLHHATKLDILSTDNEGLLVADNDTSGFWIQAYMTGDTTWDQWCYRIPAMFTLSTITSLHVNFHNTHTFWPSIMRHLSAVTQLKAIVGKPSEHSGVRPIDTLCDLLSEQPILLPSLQDLCVQGLPDDNSIGAHSSRLVDMTALRARAGHRLRRLTVQPNLSIAQPFTEQTVAELGENVDEFALVGPGSPQLCEFRMRDVWHVKGAERYWRLDLWHELKYSGPLERYW</sequence>
<proteinExistence type="predicted"/>
<dbReference type="Gene3D" id="3.80.10.10">
    <property type="entry name" value="Ribonuclease Inhibitor"/>
    <property type="match status" value="1"/>
</dbReference>
<dbReference type="SUPFAM" id="SSF52047">
    <property type="entry name" value="RNI-like"/>
    <property type="match status" value="1"/>
</dbReference>
<accession>A0A5C2RQW2</accession>
<dbReference type="InterPro" id="IPR032675">
    <property type="entry name" value="LRR_dom_sf"/>
</dbReference>
<evidence type="ECO:0000313" key="2">
    <source>
        <dbReference type="Proteomes" id="UP000313359"/>
    </source>
</evidence>
<organism evidence="1 2">
    <name type="scientific">Lentinus tigrinus ALCF2SS1-6</name>
    <dbReference type="NCBI Taxonomy" id="1328759"/>
    <lineage>
        <taxon>Eukaryota</taxon>
        <taxon>Fungi</taxon>
        <taxon>Dikarya</taxon>
        <taxon>Basidiomycota</taxon>
        <taxon>Agaricomycotina</taxon>
        <taxon>Agaricomycetes</taxon>
        <taxon>Polyporales</taxon>
        <taxon>Polyporaceae</taxon>
        <taxon>Lentinus</taxon>
    </lineage>
</organism>
<protein>
    <submittedName>
        <fullName evidence="1">Uncharacterized protein</fullName>
    </submittedName>
</protein>
<dbReference type="Proteomes" id="UP000313359">
    <property type="component" value="Unassembled WGS sequence"/>
</dbReference>
<keyword evidence="2" id="KW-1185">Reference proteome</keyword>
<reference evidence="1" key="1">
    <citation type="journal article" date="2018" name="Genome Biol. Evol.">
        <title>Genomics and development of Lentinus tigrinus, a white-rot wood-decaying mushroom with dimorphic fruiting bodies.</title>
        <authorList>
            <person name="Wu B."/>
            <person name="Xu Z."/>
            <person name="Knudson A."/>
            <person name="Carlson A."/>
            <person name="Chen N."/>
            <person name="Kovaka S."/>
            <person name="LaButti K."/>
            <person name="Lipzen A."/>
            <person name="Pennachio C."/>
            <person name="Riley R."/>
            <person name="Schakwitz W."/>
            <person name="Umezawa K."/>
            <person name="Ohm R.A."/>
            <person name="Grigoriev I.V."/>
            <person name="Nagy L.G."/>
            <person name="Gibbons J."/>
            <person name="Hibbett D."/>
        </authorList>
    </citation>
    <scope>NUCLEOTIDE SEQUENCE [LARGE SCALE GENOMIC DNA]</scope>
    <source>
        <strain evidence="1">ALCF2SS1-6</strain>
    </source>
</reference>
<dbReference type="AlphaFoldDB" id="A0A5C2RQW2"/>
<dbReference type="Gene3D" id="1.20.1280.50">
    <property type="match status" value="1"/>
</dbReference>
<dbReference type="STRING" id="1328759.A0A5C2RQW2"/>
<name>A0A5C2RQW2_9APHY</name>
<dbReference type="EMBL" id="ML122311">
    <property type="protein sequence ID" value="RPD54048.1"/>
    <property type="molecule type" value="Genomic_DNA"/>
</dbReference>
<evidence type="ECO:0000313" key="1">
    <source>
        <dbReference type="EMBL" id="RPD54048.1"/>
    </source>
</evidence>